<protein>
    <submittedName>
        <fullName evidence="1">Uncharacterized protein</fullName>
    </submittedName>
</protein>
<organism evidence="1">
    <name type="scientific">Arundo donax</name>
    <name type="common">Giant reed</name>
    <name type="synonym">Donax arundinaceus</name>
    <dbReference type="NCBI Taxonomy" id="35708"/>
    <lineage>
        <taxon>Eukaryota</taxon>
        <taxon>Viridiplantae</taxon>
        <taxon>Streptophyta</taxon>
        <taxon>Embryophyta</taxon>
        <taxon>Tracheophyta</taxon>
        <taxon>Spermatophyta</taxon>
        <taxon>Magnoliopsida</taxon>
        <taxon>Liliopsida</taxon>
        <taxon>Poales</taxon>
        <taxon>Poaceae</taxon>
        <taxon>PACMAD clade</taxon>
        <taxon>Arundinoideae</taxon>
        <taxon>Arundineae</taxon>
        <taxon>Arundo</taxon>
    </lineage>
</organism>
<name>A0A0A9DEW4_ARUDO</name>
<reference evidence="1" key="2">
    <citation type="journal article" date="2015" name="Data Brief">
        <title>Shoot transcriptome of the giant reed, Arundo donax.</title>
        <authorList>
            <person name="Barrero R.A."/>
            <person name="Guerrero F.D."/>
            <person name="Moolhuijzen P."/>
            <person name="Goolsby J.A."/>
            <person name="Tidwell J."/>
            <person name="Bellgard S.E."/>
            <person name="Bellgard M.I."/>
        </authorList>
    </citation>
    <scope>NUCLEOTIDE SEQUENCE</scope>
    <source>
        <tissue evidence="1">Shoot tissue taken approximately 20 cm above the soil surface</tissue>
    </source>
</reference>
<dbReference type="AlphaFoldDB" id="A0A0A9DEW4"/>
<sequence length="63" mass="7507">MDADETEKKKDTNMQFSHILHLTIMLNMQLVSNTQHRTHIYPSFPQLIFMVLFERRDLSTLLS</sequence>
<accession>A0A0A9DEW4</accession>
<dbReference type="EMBL" id="GBRH01213735">
    <property type="protein sequence ID" value="JAD84160.1"/>
    <property type="molecule type" value="Transcribed_RNA"/>
</dbReference>
<evidence type="ECO:0000313" key="1">
    <source>
        <dbReference type="EMBL" id="JAD84160.1"/>
    </source>
</evidence>
<proteinExistence type="predicted"/>
<reference evidence="1" key="1">
    <citation type="submission" date="2014-09" db="EMBL/GenBank/DDBJ databases">
        <authorList>
            <person name="Magalhaes I.L.F."/>
            <person name="Oliveira U."/>
            <person name="Santos F.R."/>
            <person name="Vidigal T.H.D.A."/>
            <person name="Brescovit A.D."/>
            <person name="Santos A.J."/>
        </authorList>
    </citation>
    <scope>NUCLEOTIDE SEQUENCE</scope>
    <source>
        <tissue evidence="1">Shoot tissue taken approximately 20 cm above the soil surface</tissue>
    </source>
</reference>